<organism evidence="3 4">
    <name type="scientific">Ophiocordyceps camponoti-rufipedis</name>
    <dbReference type="NCBI Taxonomy" id="2004952"/>
    <lineage>
        <taxon>Eukaryota</taxon>
        <taxon>Fungi</taxon>
        <taxon>Dikarya</taxon>
        <taxon>Ascomycota</taxon>
        <taxon>Pezizomycotina</taxon>
        <taxon>Sordariomycetes</taxon>
        <taxon>Hypocreomycetidae</taxon>
        <taxon>Hypocreales</taxon>
        <taxon>Ophiocordycipitaceae</taxon>
        <taxon>Ophiocordyceps</taxon>
    </lineage>
</organism>
<gene>
    <name evidence="3" type="ORF">CDD80_4686</name>
</gene>
<dbReference type="PROSITE" id="PS50011">
    <property type="entry name" value="PROTEIN_KINASE_DOM"/>
    <property type="match status" value="1"/>
</dbReference>
<keyword evidence="1" id="KW-0175">Coiled coil</keyword>
<evidence type="ECO:0000313" key="4">
    <source>
        <dbReference type="Proteomes" id="UP000226431"/>
    </source>
</evidence>
<dbReference type="PANTHER" id="PTHR37542">
    <property type="entry name" value="HELO DOMAIN-CONTAINING PROTEIN-RELATED"/>
    <property type="match status" value="1"/>
</dbReference>
<dbReference type="GO" id="GO:0005524">
    <property type="term" value="F:ATP binding"/>
    <property type="evidence" value="ECO:0007669"/>
    <property type="project" value="InterPro"/>
</dbReference>
<dbReference type="AlphaFoldDB" id="A0A2C5Y285"/>
<dbReference type="InterPro" id="IPR029498">
    <property type="entry name" value="HeLo_dom"/>
</dbReference>
<dbReference type="InterPro" id="IPR011009">
    <property type="entry name" value="Kinase-like_dom_sf"/>
</dbReference>
<sequence>MEAGLYVHLAYHSACLCITTLRNSLHYARDADRLNLGLEIERYRLQVWGENMGLKPANENSAPKLPPRLDLISDILARQLDGIAALLRDADVLRERYGLVVTENKATGSERVRALLERMQRCIPRLEGHDGGGDGVGLETRRLARTTSAPLRLRWAVRDVEKFQKLLDDLSSRISQLNQLLTETQQRETEREWERFLIRLVDSVHDKQTLDLVLQTAPPTSSTRFRAECKAISADVPWSSAPSTPIQQISISEFILPDAYDSMKRFVAGKREPEGSWLFERKDFDRDIGQDDKRRLVGRLQLLVLMLAKKKTAAFRTPLAEGCINDGSHFCWWMVYRLSTSQLVPPPEPKPLSLLHLLQPKTKFQPALELRYKLASRLCTTLFELYSSSWLHKGVRSANVLFTVSSLTQMSRVLESMVLCGFDYSRQESEQSTIDRARLVADVETALYRHPRYQGDAAEGYKLAYDIYSLGLVLVEIALWKPLSSFLEGKPIGKSSASASQLAPNMTIFHEAEATMLKKRVMNRVESEFRFRVGSAYYQATKYCLELADRETAAEGDVFAAHPSLEFYDAVVVPLASLADSQGVKGVD</sequence>
<dbReference type="STRING" id="2004952.A0A2C5Y285"/>
<dbReference type="Pfam" id="PF14479">
    <property type="entry name" value="HeLo"/>
    <property type="match status" value="1"/>
</dbReference>
<dbReference type="InterPro" id="IPR038305">
    <property type="entry name" value="HeLo_sf"/>
</dbReference>
<dbReference type="InterPro" id="IPR000719">
    <property type="entry name" value="Prot_kinase_dom"/>
</dbReference>
<comment type="caution">
    <text evidence="3">The sequence shown here is derived from an EMBL/GenBank/DDBJ whole genome shotgun (WGS) entry which is preliminary data.</text>
</comment>
<evidence type="ECO:0000256" key="1">
    <source>
        <dbReference type="SAM" id="Coils"/>
    </source>
</evidence>
<keyword evidence="4" id="KW-1185">Reference proteome</keyword>
<evidence type="ECO:0000259" key="2">
    <source>
        <dbReference type="PROSITE" id="PS50011"/>
    </source>
</evidence>
<reference evidence="3 4" key="1">
    <citation type="submission" date="2017-06" db="EMBL/GenBank/DDBJ databases">
        <title>Ant-infecting Ophiocordyceps genomes reveal a high diversity of potential behavioral manipulation genes and a possible major role for enterotoxins.</title>
        <authorList>
            <person name="De Bekker C."/>
            <person name="Evans H.C."/>
            <person name="Brachmann A."/>
            <person name="Hughes D.P."/>
        </authorList>
    </citation>
    <scope>NUCLEOTIDE SEQUENCE [LARGE SCALE GENOMIC DNA]</scope>
    <source>
        <strain evidence="3 4">Map16</strain>
    </source>
</reference>
<accession>A0A2C5Y285</accession>
<feature type="coiled-coil region" evidence="1">
    <location>
        <begin position="160"/>
        <end position="187"/>
    </location>
</feature>
<dbReference type="OrthoDB" id="1911848at2759"/>
<proteinExistence type="predicted"/>
<dbReference type="Gene3D" id="1.20.120.1020">
    <property type="entry name" value="Prion-inhibition and propagation, HeLo domain"/>
    <property type="match status" value="1"/>
</dbReference>
<dbReference type="Proteomes" id="UP000226431">
    <property type="component" value="Unassembled WGS sequence"/>
</dbReference>
<protein>
    <recommendedName>
        <fullName evidence="2">Protein kinase domain-containing protein</fullName>
    </recommendedName>
</protein>
<dbReference type="GO" id="GO:0004672">
    <property type="term" value="F:protein kinase activity"/>
    <property type="evidence" value="ECO:0007669"/>
    <property type="project" value="InterPro"/>
</dbReference>
<feature type="domain" description="Protein kinase" evidence="2">
    <location>
        <begin position="249"/>
        <end position="565"/>
    </location>
</feature>
<dbReference type="SUPFAM" id="SSF56112">
    <property type="entry name" value="Protein kinase-like (PK-like)"/>
    <property type="match status" value="1"/>
</dbReference>
<dbReference type="Gene3D" id="1.10.510.10">
    <property type="entry name" value="Transferase(Phosphotransferase) domain 1"/>
    <property type="match status" value="1"/>
</dbReference>
<name>A0A2C5Y285_9HYPO</name>
<evidence type="ECO:0000313" key="3">
    <source>
        <dbReference type="EMBL" id="PHH72208.1"/>
    </source>
</evidence>
<dbReference type="EMBL" id="NJES01000438">
    <property type="protein sequence ID" value="PHH72208.1"/>
    <property type="molecule type" value="Genomic_DNA"/>
</dbReference>